<gene>
    <name evidence="5" type="primary">gcvT</name>
    <name evidence="9" type="ORF">GCM10009037_05730</name>
</gene>
<comment type="catalytic activity">
    <reaction evidence="4 5">
        <text>N(6)-[(R)-S(8)-aminomethyldihydrolipoyl]-L-lysyl-[protein] + (6S)-5,6,7,8-tetrahydrofolate = N(6)-[(R)-dihydrolipoyl]-L-lysyl-[protein] + (6R)-5,10-methylene-5,6,7,8-tetrahydrofolate + NH4(+)</text>
        <dbReference type="Rhea" id="RHEA:16945"/>
        <dbReference type="Rhea" id="RHEA-COMP:10475"/>
        <dbReference type="Rhea" id="RHEA-COMP:10492"/>
        <dbReference type="ChEBI" id="CHEBI:15636"/>
        <dbReference type="ChEBI" id="CHEBI:28938"/>
        <dbReference type="ChEBI" id="CHEBI:57453"/>
        <dbReference type="ChEBI" id="CHEBI:83100"/>
        <dbReference type="ChEBI" id="CHEBI:83143"/>
        <dbReference type="EC" id="2.1.2.10"/>
    </reaction>
</comment>
<sequence>MASRTTPLHDRHAEAGATFTDFGGWEMPVEFDGIRDEHAAVREGVGVFDVSHMGEVEVSGPEALELVSRMTTNDASHLDPGDAQYALQTDEEGVIVDDTLVYLLPDGETYLFVPNAGHDAEAVARWRDHRDAWGLDAAVENVSDERGMLAVQGPDAVSAVADETTADVEALGRFEAANATVAGVDCLVSRTGYTGEDGVELVFETGDGATLWDAFVPAYRPCGLGARDTLRTEMGFLLSGQDFHHEENPRTPFEAGVGFAVDLDHAFVGRDALVAQAAGELAERFTGLVLEERGVPRHGYAVTADADAADRIGELTSGTMSPTRGEPIGLGYLDAAYADPGTTVYVVIRGEAKRATITEPPFIDR</sequence>
<dbReference type="SUPFAM" id="SSF103025">
    <property type="entry name" value="Folate-binding domain"/>
    <property type="match status" value="1"/>
</dbReference>
<dbReference type="PANTHER" id="PTHR43757:SF2">
    <property type="entry name" value="AMINOMETHYLTRANSFERASE, MITOCHONDRIAL"/>
    <property type="match status" value="1"/>
</dbReference>
<dbReference type="NCBIfam" id="NF001567">
    <property type="entry name" value="PRK00389.1"/>
    <property type="match status" value="1"/>
</dbReference>
<dbReference type="GO" id="GO:0019464">
    <property type="term" value="P:glycine decarboxylation via glycine cleavage system"/>
    <property type="evidence" value="ECO:0007669"/>
    <property type="project" value="UniProtKB-UniRule"/>
</dbReference>
<evidence type="ECO:0000256" key="3">
    <source>
        <dbReference type="ARBA" id="ARBA00022679"/>
    </source>
</evidence>
<dbReference type="InterPro" id="IPR022903">
    <property type="entry name" value="GcvT_bac"/>
</dbReference>
<dbReference type="Pfam" id="PF08669">
    <property type="entry name" value="GCV_T_C"/>
    <property type="match status" value="1"/>
</dbReference>
<evidence type="ECO:0000256" key="2">
    <source>
        <dbReference type="ARBA" id="ARBA00022576"/>
    </source>
</evidence>
<dbReference type="SUPFAM" id="SSF101790">
    <property type="entry name" value="Aminomethyltransferase beta-barrel domain"/>
    <property type="match status" value="1"/>
</dbReference>
<dbReference type="GO" id="GO:0005960">
    <property type="term" value="C:glycine cleavage complex"/>
    <property type="evidence" value="ECO:0007669"/>
    <property type="project" value="InterPro"/>
</dbReference>
<comment type="similarity">
    <text evidence="1 5">Belongs to the GcvT family.</text>
</comment>
<evidence type="ECO:0000313" key="9">
    <source>
        <dbReference type="EMBL" id="GGL25032.1"/>
    </source>
</evidence>
<comment type="caution">
    <text evidence="9">The sequence shown here is derived from an EMBL/GenBank/DDBJ whole genome shotgun (WGS) entry which is preliminary data.</text>
</comment>
<dbReference type="OrthoDB" id="2001at2157"/>
<keyword evidence="2 5" id="KW-0032">Aminotransferase</keyword>
<dbReference type="PIRSF" id="PIRSF006487">
    <property type="entry name" value="GcvT"/>
    <property type="match status" value="1"/>
</dbReference>
<evidence type="ECO:0000259" key="8">
    <source>
        <dbReference type="Pfam" id="PF08669"/>
    </source>
</evidence>
<keyword evidence="10" id="KW-1185">Reference proteome</keyword>
<dbReference type="InterPro" id="IPR029043">
    <property type="entry name" value="GcvT/YgfZ_C"/>
</dbReference>
<accession>A0A830F6J2</accession>
<evidence type="ECO:0000313" key="10">
    <source>
        <dbReference type="Proteomes" id="UP000628840"/>
    </source>
</evidence>
<dbReference type="InterPro" id="IPR027266">
    <property type="entry name" value="TrmE/GcvT-like"/>
</dbReference>
<dbReference type="GO" id="GO:0008483">
    <property type="term" value="F:transaminase activity"/>
    <property type="evidence" value="ECO:0007669"/>
    <property type="project" value="UniProtKB-KW"/>
</dbReference>
<evidence type="ECO:0000256" key="1">
    <source>
        <dbReference type="ARBA" id="ARBA00008609"/>
    </source>
</evidence>
<name>A0A830F6J2_9EURY</name>
<dbReference type="InterPro" id="IPR006223">
    <property type="entry name" value="GcvT"/>
</dbReference>
<feature type="domain" description="GCVT N-terminal" evidence="7">
    <location>
        <begin position="8"/>
        <end position="264"/>
    </location>
</feature>
<dbReference type="AlphaFoldDB" id="A0A830F6J2"/>
<dbReference type="PANTHER" id="PTHR43757">
    <property type="entry name" value="AMINOMETHYLTRANSFERASE"/>
    <property type="match status" value="1"/>
</dbReference>
<dbReference type="RefSeq" id="WP_188878521.1">
    <property type="nucleotide sequence ID" value="NZ_BMPF01000001.1"/>
</dbReference>
<evidence type="ECO:0000259" key="7">
    <source>
        <dbReference type="Pfam" id="PF01571"/>
    </source>
</evidence>
<comment type="subunit">
    <text evidence="5">The glycine cleavage system is composed of four proteins: P, T, L and H.</text>
</comment>
<dbReference type="EC" id="2.1.2.10" evidence="5"/>
<evidence type="ECO:0000256" key="4">
    <source>
        <dbReference type="ARBA" id="ARBA00047665"/>
    </source>
</evidence>
<dbReference type="Pfam" id="PF01571">
    <property type="entry name" value="GCV_T"/>
    <property type="match status" value="1"/>
</dbReference>
<organism evidence="9 10">
    <name type="scientific">Halarchaeum grantii</name>
    <dbReference type="NCBI Taxonomy" id="1193105"/>
    <lineage>
        <taxon>Archaea</taxon>
        <taxon>Methanobacteriati</taxon>
        <taxon>Methanobacteriota</taxon>
        <taxon>Stenosarchaea group</taxon>
        <taxon>Halobacteria</taxon>
        <taxon>Halobacteriales</taxon>
        <taxon>Halobacteriaceae</taxon>
    </lineage>
</organism>
<dbReference type="NCBIfam" id="TIGR00528">
    <property type="entry name" value="gcvT"/>
    <property type="match status" value="1"/>
</dbReference>
<dbReference type="Proteomes" id="UP000628840">
    <property type="component" value="Unassembled WGS sequence"/>
</dbReference>
<dbReference type="Gene3D" id="3.30.1360.120">
    <property type="entry name" value="Probable tRNA modification gtpase trme, domain 1"/>
    <property type="match status" value="1"/>
</dbReference>
<feature type="domain" description="Aminomethyltransferase C-terminal" evidence="8">
    <location>
        <begin position="284"/>
        <end position="364"/>
    </location>
</feature>
<evidence type="ECO:0000256" key="5">
    <source>
        <dbReference type="HAMAP-Rule" id="MF_00259"/>
    </source>
</evidence>
<comment type="function">
    <text evidence="5">The glycine cleavage system catalyzes the degradation of glycine.</text>
</comment>
<evidence type="ECO:0000256" key="6">
    <source>
        <dbReference type="PIRSR" id="PIRSR006487-1"/>
    </source>
</evidence>
<dbReference type="HAMAP" id="MF_00259">
    <property type="entry name" value="GcvT"/>
    <property type="match status" value="1"/>
</dbReference>
<dbReference type="GO" id="GO:0004047">
    <property type="term" value="F:aminomethyltransferase activity"/>
    <property type="evidence" value="ECO:0007669"/>
    <property type="project" value="UniProtKB-UniRule"/>
</dbReference>
<dbReference type="InterPro" id="IPR013977">
    <property type="entry name" value="GcvT_C"/>
</dbReference>
<reference evidence="9 10" key="1">
    <citation type="journal article" date="2019" name="Int. J. Syst. Evol. Microbiol.">
        <title>The Global Catalogue of Microorganisms (GCM) 10K type strain sequencing project: providing services to taxonomists for standard genome sequencing and annotation.</title>
        <authorList>
            <consortium name="The Broad Institute Genomics Platform"/>
            <consortium name="The Broad Institute Genome Sequencing Center for Infectious Disease"/>
            <person name="Wu L."/>
            <person name="Ma J."/>
        </authorList>
    </citation>
    <scope>NUCLEOTIDE SEQUENCE [LARGE SCALE GENOMIC DNA]</scope>
    <source>
        <strain evidence="9 10">JCM 19585</strain>
    </source>
</reference>
<proteinExistence type="inferred from homology"/>
<keyword evidence="3 5" id="KW-0808">Transferase</keyword>
<protein>
    <recommendedName>
        <fullName evidence="5">Probable aminomethyltransferase</fullName>
        <ecNumber evidence="5">2.1.2.10</ecNumber>
    </recommendedName>
    <alternativeName>
        <fullName evidence="5">Glycine cleavage system T protein</fullName>
    </alternativeName>
</protein>
<feature type="binding site" evidence="6">
    <location>
        <position position="200"/>
    </location>
    <ligand>
        <name>substrate</name>
    </ligand>
</feature>
<dbReference type="InterPro" id="IPR006222">
    <property type="entry name" value="GCVT_N"/>
</dbReference>
<dbReference type="InterPro" id="IPR028896">
    <property type="entry name" value="GcvT/YgfZ/DmdA"/>
</dbReference>
<dbReference type="EMBL" id="BMPF01000001">
    <property type="protein sequence ID" value="GGL25032.1"/>
    <property type="molecule type" value="Genomic_DNA"/>
</dbReference>